<dbReference type="InterPro" id="IPR004864">
    <property type="entry name" value="LEA_2"/>
</dbReference>
<keyword evidence="3 5" id="KW-1133">Transmembrane helix</keyword>
<keyword evidence="2 5" id="KW-0812">Transmembrane</keyword>
<comment type="subcellular location">
    <subcellularLocation>
        <location evidence="1">Membrane</location>
        <topology evidence="1">Single-pass membrane protein</topology>
    </subcellularLocation>
</comment>
<evidence type="ECO:0000256" key="1">
    <source>
        <dbReference type="ARBA" id="ARBA00004167"/>
    </source>
</evidence>
<organism evidence="7">
    <name type="scientific">Fagus sylvatica</name>
    <name type="common">Beechnut</name>
    <dbReference type="NCBI Taxonomy" id="28930"/>
    <lineage>
        <taxon>Eukaryota</taxon>
        <taxon>Viridiplantae</taxon>
        <taxon>Streptophyta</taxon>
        <taxon>Embryophyta</taxon>
        <taxon>Tracheophyta</taxon>
        <taxon>Spermatophyta</taxon>
        <taxon>Magnoliopsida</taxon>
        <taxon>eudicotyledons</taxon>
        <taxon>Gunneridae</taxon>
        <taxon>Pentapetalae</taxon>
        <taxon>rosids</taxon>
        <taxon>fabids</taxon>
        <taxon>Fagales</taxon>
        <taxon>Fagaceae</taxon>
        <taxon>Fagus</taxon>
    </lineage>
</organism>
<feature type="transmembrane region" description="Helical" evidence="5">
    <location>
        <begin position="51"/>
        <end position="77"/>
    </location>
</feature>
<sequence>MDPHAATPYRPPKYVMLSGNNDQGGLRPPPYRRNIPRYDNKKSSSSRCLKCICCCYCCLIIITVLFFALTFFLYNLYKPQFPSYKVNSFDVHAFDIQSDMSLSTEFAVSVIADNPNQHIGLAYGDDSQINVYYSDSKLCSGKLPSFYQPRKNITMMNIVLKGNSPFGSGLQEALMENRHTGRIPLLVRVKVPVNVVLGQFPLRGVTVYVNCSLVINNLSPNKKVEILSAKYTYVVNFNAY</sequence>
<accession>A0A2N9EVL2</accession>
<feature type="domain" description="Late embryogenesis abundant protein LEA-2 subgroup" evidence="6">
    <location>
        <begin position="112"/>
        <end position="193"/>
    </location>
</feature>
<dbReference type="InterPro" id="IPR044839">
    <property type="entry name" value="NDR1-like"/>
</dbReference>
<evidence type="ECO:0000259" key="6">
    <source>
        <dbReference type="Pfam" id="PF03168"/>
    </source>
</evidence>
<evidence type="ECO:0000256" key="2">
    <source>
        <dbReference type="ARBA" id="ARBA00022692"/>
    </source>
</evidence>
<evidence type="ECO:0000256" key="4">
    <source>
        <dbReference type="ARBA" id="ARBA00023136"/>
    </source>
</evidence>
<proteinExistence type="predicted"/>
<reference evidence="7" key="1">
    <citation type="submission" date="2018-02" db="EMBL/GenBank/DDBJ databases">
        <authorList>
            <person name="Cohen D.B."/>
            <person name="Kent A.D."/>
        </authorList>
    </citation>
    <scope>NUCLEOTIDE SEQUENCE</scope>
</reference>
<evidence type="ECO:0000256" key="5">
    <source>
        <dbReference type="SAM" id="Phobius"/>
    </source>
</evidence>
<keyword evidence="4 5" id="KW-0472">Membrane</keyword>
<gene>
    <name evidence="7" type="ORF">FSB_LOCUS6800</name>
</gene>
<dbReference type="PANTHER" id="PTHR31234:SF72">
    <property type="entry name" value="NDR1_HIN1-LIKE PROTEIN 6"/>
    <property type="match status" value="1"/>
</dbReference>
<evidence type="ECO:0000313" key="7">
    <source>
        <dbReference type="EMBL" id="SPC78918.1"/>
    </source>
</evidence>
<dbReference type="GO" id="GO:0098542">
    <property type="term" value="P:defense response to other organism"/>
    <property type="evidence" value="ECO:0007669"/>
    <property type="project" value="InterPro"/>
</dbReference>
<protein>
    <recommendedName>
        <fullName evidence="6">Late embryogenesis abundant protein LEA-2 subgroup domain-containing protein</fullName>
    </recommendedName>
</protein>
<evidence type="ECO:0000256" key="3">
    <source>
        <dbReference type="ARBA" id="ARBA00022989"/>
    </source>
</evidence>
<dbReference type="EMBL" id="OIVN01000358">
    <property type="protein sequence ID" value="SPC78918.1"/>
    <property type="molecule type" value="Genomic_DNA"/>
</dbReference>
<dbReference type="GO" id="GO:0005886">
    <property type="term" value="C:plasma membrane"/>
    <property type="evidence" value="ECO:0007669"/>
    <property type="project" value="TreeGrafter"/>
</dbReference>
<dbReference type="AlphaFoldDB" id="A0A2N9EVL2"/>
<name>A0A2N9EVL2_FAGSY</name>
<dbReference type="Pfam" id="PF03168">
    <property type="entry name" value="LEA_2"/>
    <property type="match status" value="1"/>
</dbReference>
<dbReference type="PANTHER" id="PTHR31234">
    <property type="entry name" value="LATE EMBRYOGENESIS ABUNDANT (LEA) HYDROXYPROLINE-RICH GLYCOPROTEIN FAMILY"/>
    <property type="match status" value="1"/>
</dbReference>